<dbReference type="OrthoDB" id="2788229at2759"/>
<reference evidence="1 2" key="1">
    <citation type="submission" date="2020-01" db="EMBL/GenBank/DDBJ databases">
        <authorList>
            <person name="Gupta K D."/>
        </authorList>
    </citation>
    <scope>NUCLEOTIDE SEQUENCE [LARGE SCALE GENOMIC DNA]</scope>
</reference>
<dbReference type="AlphaFoldDB" id="A0A8S0WXN1"/>
<dbReference type="Gene3D" id="3.80.10.10">
    <property type="entry name" value="Ribonuclease Inhibitor"/>
    <property type="match status" value="1"/>
</dbReference>
<dbReference type="Proteomes" id="UP000467700">
    <property type="component" value="Unassembled WGS sequence"/>
</dbReference>
<dbReference type="SUPFAM" id="SSF81383">
    <property type="entry name" value="F-box domain"/>
    <property type="match status" value="1"/>
</dbReference>
<dbReference type="SUPFAM" id="SSF52047">
    <property type="entry name" value="RNI-like"/>
    <property type="match status" value="1"/>
</dbReference>
<protein>
    <recommendedName>
        <fullName evidence="3">F-box domain-containing protein</fullName>
    </recommendedName>
</protein>
<organism evidence="1 2">
    <name type="scientific">Cyclocybe aegerita</name>
    <name type="common">Black poplar mushroom</name>
    <name type="synonym">Agrocybe aegerita</name>
    <dbReference type="NCBI Taxonomy" id="1973307"/>
    <lineage>
        <taxon>Eukaryota</taxon>
        <taxon>Fungi</taxon>
        <taxon>Dikarya</taxon>
        <taxon>Basidiomycota</taxon>
        <taxon>Agaricomycotina</taxon>
        <taxon>Agaricomycetes</taxon>
        <taxon>Agaricomycetidae</taxon>
        <taxon>Agaricales</taxon>
        <taxon>Agaricineae</taxon>
        <taxon>Bolbitiaceae</taxon>
        <taxon>Cyclocybe</taxon>
    </lineage>
</organism>
<keyword evidence="2" id="KW-1185">Reference proteome</keyword>
<proteinExistence type="predicted"/>
<dbReference type="CDD" id="cd09917">
    <property type="entry name" value="F-box_SF"/>
    <property type="match status" value="1"/>
</dbReference>
<comment type="caution">
    <text evidence="1">The sequence shown here is derived from an EMBL/GenBank/DDBJ whole genome shotgun (WGS) entry which is preliminary data.</text>
</comment>
<evidence type="ECO:0000313" key="1">
    <source>
        <dbReference type="EMBL" id="CAA7268366.1"/>
    </source>
</evidence>
<dbReference type="InterPro" id="IPR036047">
    <property type="entry name" value="F-box-like_dom_sf"/>
</dbReference>
<accession>A0A8S0WXN1</accession>
<dbReference type="InterPro" id="IPR032675">
    <property type="entry name" value="LRR_dom_sf"/>
</dbReference>
<gene>
    <name evidence="1" type="ORF">AAE3_LOCUS10894</name>
</gene>
<evidence type="ECO:0000313" key="2">
    <source>
        <dbReference type="Proteomes" id="UP000467700"/>
    </source>
</evidence>
<name>A0A8S0WXN1_CYCAE</name>
<dbReference type="EMBL" id="CACVBS010000068">
    <property type="protein sequence ID" value="CAA7268366.1"/>
    <property type="molecule type" value="Genomic_DNA"/>
</dbReference>
<evidence type="ECO:0008006" key="3">
    <source>
        <dbReference type="Google" id="ProtNLM"/>
    </source>
</evidence>
<sequence>MSFEVASTPPSTAAPECPGSMESFSVPLIHRLSPELLDKILGNLNGSREDLAACTTVCKAWLPVCRYHLFAEVNYRPDFARHIKTSTGGTHTTADTISSSIRRVNIKGPIEEESALADWIFRLPRLAELRVAQVNWSIPALQLTPELPSLHRLLKLILRYVHLPSFSLLASLFDLFPALEELSLDNMSWDALGRISGENARNADATLQPSSLRKLYISYCHNRVLLNWLQYGVVSDAVQTPDSCAHRSFPHLGALSLPDIMPEEEDIFGEFLASLGESLEYLDFGILVHEFDRRHTDDFSRLVSLSQNTGLKALEIHQITLFQFPFPVQHSVSNSTPNPTHLSSDPVTFNTPYAWIASLLSTLRSSFVESLTLHMWLSSESQLDLLSWPDLCDVVARSTLWRMRFRVSGIGRNTESAEGWIRRRLRDLGSTGLTLEFEFSG</sequence>